<dbReference type="PANTHER" id="PTHR23513:SF6">
    <property type="entry name" value="MAJOR FACILITATOR SUPERFAMILY ASSOCIATED DOMAIN-CONTAINING PROTEIN"/>
    <property type="match status" value="1"/>
</dbReference>
<name>A0ABW4ARE2_9ACTN</name>
<comment type="caution">
    <text evidence="9">The sequence shown here is derived from an EMBL/GenBank/DDBJ whole genome shotgun (WGS) entry which is preliminary data.</text>
</comment>
<evidence type="ECO:0000313" key="10">
    <source>
        <dbReference type="Proteomes" id="UP001597183"/>
    </source>
</evidence>
<gene>
    <name evidence="9" type="ORF">ACFQ5G_46005</name>
</gene>
<reference evidence="10" key="1">
    <citation type="journal article" date="2019" name="Int. J. Syst. Evol. Microbiol.">
        <title>The Global Catalogue of Microorganisms (GCM) 10K type strain sequencing project: providing services to taxonomists for standard genome sequencing and annotation.</title>
        <authorList>
            <consortium name="The Broad Institute Genomics Platform"/>
            <consortium name="The Broad Institute Genome Sequencing Center for Infectious Disease"/>
            <person name="Wu L."/>
            <person name="Ma J."/>
        </authorList>
    </citation>
    <scope>NUCLEOTIDE SEQUENCE [LARGE SCALE GENOMIC DNA]</scope>
    <source>
        <strain evidence="10">CCM 7526</strain>
    </source>
</reference>
<dbReference type="InterPro" id="IPR036259">
    <property type="entry name" value="MFS_trans_sf"/>
</dbReference>
<evidence type="ECO:0000256" key="3">
    <source>
        <dbReference type="ARBA" id="ARBA00022475"/>
    </source>
</evidence>
<feature type="transmembrane region" description="Helical" evidence="7">
    <location>
        <begin position="257"/>
        <end position="275"/>
    </location>
</feature>
<keyword evidence="10" id="KW-1185">Reference proteome</keyword>
<feature type="transmembrane region" description="Helical" evidence="7">
    <location>
        <begin position="163"/>
        <end position="188"/>
    </location>
</feature>
<dbReference type="InterPro" id="IPR010290">
    <property type="entry name" value="TM_effector"/>
</dbReference>
<evidence type="ECO:0000256" key="4">
    <source>
        <dbReference type="ARBA" id="ARBA00022692"/>
    </source>
</evidence>
<evidence type="ECO:0000256" key="6">
    <source>
        <dbReference type="ARBA" id="ARBA00023136"/>
    </source>
</evidence>
<dbReference type="Pfam" id="PF05977">
    <property type="entry name" value="MFS_3"/>
    <property type="match status" value="1"/>
</dbReference>
<feature type="transmembrane region" description="Helical" evidence="7">
    <location>
        <begin position="90"/>
        <end position="116"/>
    </location>
</feature>
<feature type="transmembrane region" description="Helical" evidence="7">
    <location>
        <begin position="21"/>
        <end position="41"/>
    </location>
</feature>
<evidence type="ECO:0000313" key="9">
    <source>
        <dbReference type="EMBL" id="MFD1372726.1"/>
    </source>
</evidence>
<feature type="domain" description="Major facilitator superfamily (MFS) profile" evidence="8">
    <location>
        <begin position="220"/>
        <end position="398"/>
    </location>
</feature>
<dbReference type="CDD" id="cd06173">
    <property type="entry name" value="MFS_MefA_like"/>
    <property type="match status" value="1"/>
</dbReference>
<dbReference type="PANTHER" id="PTHR23513">
    <property type="entry name" value="INTEGRAL MEMBRANE EFFLUX PROTEIN-RELATED"/>
    <property type="match status" value="1"/>
</dbReference>
<protein>
    <submittedName>
        <fullName evidence="9">MFS transporter</fullName>
    </submittedName>
</protein>
<dbReference type="Proteomes" id="UP001597183">
    <property type="component" value="Unassembled WGS sequence"/>
</dbReference>
<evidence type="ECO:0000256" key="5">
    <source>
        <dbReference type="ARBA" id="ARBA00022989"/>
    </source>
</evidence>
<dbReference type="PROSITE" id="PS50850">
    <property type="entry name" value="MFS"/>
    <property type="match status" value="1"/>
</dbReference>
<dbReference type="SUPFAM" id="SSF103473">
    <property type="entry name" value="MFS general substrate transporter"/>
    <property type="match status" value="1"/>
</dbReference>
<keyword evidence="2" id="KW-0813">Transport</keyword>
<organism evidence="9 10">
    <name type="scientific">Actinoplanes sichuanensis</name>
    <dbReference type="NCBI Taxonomy" id="512349"/>
    <lineage>
        <taxon>Bacteria</taxon>
        <taxon>Bacillati</taxon>
        <taxon>Actinomycetota</taxon>
        <taxon>Actinomycetes</taxon>
        <taxon>Micromonosporales</taxon>
        <taxon>Micromonosporaceae</taxon>
        <taxon>Actinoplanes</taxon>
    </lineage>
</organism>
<evidence type="ECO:0000256" key="2">
    <source>
        <dbReference type="ARBA" id="ARBA00022448"/>
    </source>
</evidence>
<feature type="transmembrane region" description="Helical" evidence="7">
    <location>
        <begin position="47"/>
        <end position="70"/>
    </location>
</feature>
<feature type="transmembrane region" description="Helical" evidence="7">
    <location>
        <begin position="287"/>
        <end position="304"/>
    </location>
</feature>
<feature type="transmembrane region" description="Helical" evidence="7">
    <location>
        <begin position="348"/>
        <end position="371"/>
    </location>
</feature>
<keyword evidence="4 7" id="KW-0812">Transmembrane</keyword>
<dbReference type="RefSeq" id="WP_317795515.1">
    <property type="nucleotide sequence ID" value="NZ_AP028461.1"/>
</dbReference>
<keyword evidence="6 7" id="KW-0472">Membrane</keyword>
<evidence type="ECO:0000256" key="7">
    <source>
        <dbReference type="SAM" id="Phobius"/>
    </source>
</evidence>
<proteinExistence type="predicted"/>
<feature type="transmembrane region" description="Helical" evidence="7">
    <location>
        <begin position="223"/>
        <end position="245"/>
    </location>
</feature>
<dbReference type="Gene3D" id="1.20.1250.20">
    <property type="entry name" value="MFS general substrate transporter like domains"/>
    <property type="match status" value="1"/>
</dbReference>
<accession>A0ABW4ARE2</accession>
<keyword evidence="5 7" id="KW-1133">Transmembrane helix</keyword>
<comment type="subcellular location">
    <subcellularLocation>
        <location evidence="1">Cell membrane</location>
        <topology evidence="1">Multi-pass membrane protein</topology>
    </subcellularLocation>
</comment>
<feature type="transmembrane region" description="Helical" evidence="7">
    <location>
        <begin position="377"/>
        <end position="395"/>
    </location>
</feature>
<dbReference type="EMBL" id="JBHTMK010000061">
    <property type="protein sequence ID" value="MFD1372726.1"/>
    <property type="molecule type" value="Genomic_DNA"/>
</dbReference>
<evidence type="ECO:0000259" key="8">
    <source>
        <dbReference type="PROSITE" id="PS50850"/>
    </source>
</evidence>
<dbReference type="InterPro" id="IPR020846">
    <property type="entry name" value="MFS_dom"/>
</dbReference>
<keyword evidence="3" id="KW-1003">Cell membrane</keyword>
<evidence type="ECO:0000256" key="1">
    <source>
        <dbReference type="ARBA" id="ARBA00004651"/>
    </source>
</evidence>
<sequence length="398" mass="41570">MRALLSARIGADFNRLWTASAISNIGDGVTMAAGPLLVASISDNPSLVAGAVFAQQLPCLLIGLISGAWVDRVDRRTTVVVVDLLRAAALAVLTVTITADTVTIPIVYLVVFLLGVGETLADNAMGAMIPAIVAPEHLAAANARLGATFSIGNQFLAKPLGTWLFVISAALPFGLDALTFAACAALIAGVRPVPPSQNHERTSLRREIGAGIRWLWDHRLLRTTAITMGVGNIAFCAAFAVFVVYCRDRLGLSEVGYGVLLTAFAAGGLLGAGVAARLSRRFGNPTLLRAGLIIEVGVHLTLAVTTSPWTAAAVLTVFSVHTMVWGVITATIGQRTVPDHFRGRVSSVYFLLQTGGAALGSLLGGILAGVWSITTPFWIAAVAMVLITVCAWRPLGEA</sequence>
<feature type="transmembrane region" description="Helical" evidence="7">
    <location>
        <begin position="310"/>
        <end position="328"/>
    </location>
</feature>